<keyword evidence="1" id="KW-0472">Membrane</keyword>
<dbReference type="AlphaFoldDB" id="X1DIP0"/>
<protein>
    <submittedName>
        <fullName evidence="2">Uncharacterized protein</fullName>
    </submittedName>
</protein>
<evidence type="ECO:0000256" key="1">
    <source>
        <dbReference type="SAM" id="Phobius"/>
    </source>
</evidence>
<dbReference type="EMBL" id="BART01040798">
    <property type="protein sequence ID" value="GAH20756.1"/>
    <property type="molecule type" value="Genomic_DNA"/>
</dbReference>
<sequence length="58" mass="6706">MITGAGSISSTYTDLKQVNLANNFVILLITIVFYWFFSEYILEKKGLIVKKLFKQEEV</sequence>
<evidence type="ECO:0000313" key="2">
    <source>
        <dbReference type="EMBL" id="GAH20756.1"/>
    </source>
</evidence>
<name>X1DIP0_9ZZZZ</name>
<gene>
    <name evidence="2" type="ORF">S01H4_66143</name>
</gene>
<keyword evidence="1" id="KW-1133">Transmembrane helix</keyword>
<feature type="non-terminal residue" evidence="2">
    <location>
        <position position="58"/>
    </location>
</feature>
<accession>X1DIP0</accession>
<reference evidence="2" key="1">
    <citation type="journal article" date="2014" name="Front. Microbiol.">
        <title>High frequency of phylogenetically diverse reductive dehalogenase-homologous genes in deep subseafloor sedimentary metagenomes.</title>
        <authorList>
            <person name="Kawai M."/>
            <person name="Futagami T."/>
            <person name="Toyoda A."/>
            <person name="Takaki Y."/>
            <person name="Nishi S."/>
            <person name="Hori S."/>
            <person name="Arai W."/>
            <person name="Tsubouchi T."/>
            <person name="Morono Y."/>
            <person name="Uchiyama I."/>
            <person name="Ito T."/>
            <person name="Fujiyama A."/>
            <person name="Inagaki F."/>
            <person name="Takami H."/>
        </authorList>
    </citation>
    <scope>NUCLEOTIDE SEQUENCE</scope>
    <source>
        <strain evidence="2">Expedition CK06-06</strain>
    </source>
</reference>
<organism evidence="2">
    <name type="scientific">marine sediment metagenome</name>
    <dbReference type="NCBI Taxonomy" id="412755"/>
    <lineage>
        <taxon>unclassified sequences</taxon>
        <taxon>metagenomes</taxon>
        <taxon>ecological metagenomes</taxon>
    </lineage>
</organism>
<keyword evidence="1" id="KW-0812">Transmembrane</keyword>
<feature type="transmembrane region" description="Helical" evidence="1">
    <location>
        <begin position="20"/>
        <end position="42"/>
    </location>
</feature>
<proteinExistence type="predicted"/>
<comment type="caution">
    <text evidence="2">The sequence shown here is derived from an EMBL/GenBank/DDBJ whole genome shotgun (WGS) entry which is preliminary data.</text>
</comment>